<dbReference type="Gene3D" id="3.40.190.170">
    <property type="entry name" value="Bacterial extracellular solute-binding protein, family 7"/>
    <property type="match status" value="1"/>
</dbReference>
<dbReference type="NCBIfam" id="NF037995">
    <property type="entry name" value="TRAP_S1"/>
    <property type="match status" value="1"/>
</dbReference>
<dbReference type="Proteomes" id="UP000036406">
    <property type="component" value="Chromosome"/>
</dbReference>
<protein>
    <submittedName>
        <fullName evidence="5">C4-dicarboxylate ABC transporter</fullName>
    </submittedName>
</protein>
<evidence type="ECO:0000313" key="5">
    <source>
        <dbReference type="EMBL" id="AKO54101.1"/>
    </source>
</evidence>
<dbReference type="KEGG" id="mpq:ABA45_18010"/>
<reference evidence="5 6" key="1">
    <citation type="submission" date="2015-05" db="EMBL/GenBank/DDBJ databases">
        <title>Complete genome of Marinobacter psychrophilus strain 20041T isolated from sea-ice of the Canadian Basin.</title>
        <authorList>
            <person name="Song L."/>
            <person name="Ren L."/>
            <person name="Yu Y."/>
            <person name="Wang X."/>
        </authorList>
    </citation>
    <scope>NUCLEOTIDE SEQUENCE [LARGE SCALE GENOMIC DNA]</scope>
    <source>
        <strain evidence="5 6">20041</strain>
    </source>
</reference>
<keyword evidence="6" id="KW-1185">Reference proteome</keyword>
<dbReference type="RefSeq" id="WP_048388473.1">
    <property type="nucleotide sequence ID" value="NZ_CP011494.1"/>
</dbReference>
<evidence type="ECO:0000256" key="2">
    <source>
        <dbReference type="ARBA" id="ARBA00022448"/>
    </source>
</evidence>
<keyword evidence="2" id="KW-0813">Transport</keyword>
<proteinExistence type="inferred from homology"/>
<dbReference type="EMBL" id="CP011494">
    <property type="protein sequence ID" value="AKO54101.1"/>
    <property type="molecule type" value="Genomic_DNA"/>
</dbReference>
<dbReference type="GO" id="GO:0055085">
    <property type="term" value="P:transmembrane transport"/>
    <property type="evidence" value="ECO:0007669"/>
    <property type="project" value="InterPro"/>
</dbReference>
<dbReference type="PANTHER" id="PTHR33376">
    <property type="match status" value="1"/>
</dbReference>
<organism evidence="5 6">
    <name type="scientific">Marinobacter psychrophilus</name>
    <dbReference type="NCBI Taxonomy" id="330734"/>
    <lineage>
        <taxon>Bacteria</taxon>
        <taxon>Pseudomonadati</taxon>
        <taxon>Pseudomonadota</taxon>
        <taxon>Gammaproteobacteria</taxon>
        <taxon>Pseudomonadales</taxon>
        <taxon>Marinobacteraceae</taxon>
        <taxon>Marinobacter</taxon>
    </lineage>
</organism>
<evidence type="ECO:0000256" key="4">
    <source>
        <dbReference type="SAM" id="SignalP"/>
    </source>
</evidence>
<feature type="chain" id="PRO_5005206078" evidence="4">
    <location>
        <begin position="24"/>
        <end position="350"/>
    </location>
</feature>
<dbReference type="PANTHER" id="PTHR33376:SF7">
    <property type="entry name" value="C4-DICARBOXYLATE-BINDING PROTEIN DCTB"/>
    <property type="match status" value="1"/>
</dbReference>
<evidence type="ECO:0000256" key="3">
    <source>
        <dbReference type="ARBA" id="ARBA00022729"/>
    </source>
</evidence>
<evidence type="ECO:0000256" key="1">
    <source>
        <dbReference type="ARBA" id="ARBA00009023"/>
    </source>
</evidence>
<accession>A0A0H4I4T3</accession>
<gene>
    <name evidence="5" type="ORF">ABA45_18010</name>
</gene>
<keyword evidence="3 4" id="KW-0732">Signal</keyword>
<evidence type="ECO:0000313" key="6">
    <source>
        <dbReference type="Proteomes" id="UP000036406"/>
    </source>
</evidence>
<dbReference type="STRING" id="330734.ABA45_18010"/>
<feature type="signal peptide" evidence="4">
    <location>
        <begin position="1"/>
        <end position="23"/>
    </location>
</feature>
<dbReference type="InterPro" id="IPR018389">
    <property type="entry name" value="DctP_fam"/>
</dbReference>
<dbReference type="Pfam" id="PF03480">
    <property type="entry name" value="DctP"/>
    <property type="match status" value="1"/>
</dbReference>
<dbReference type="AlphaFoldDB" id="A0A0H4I4T3"/>
<dbReference type="PATRIC" id="fig|330734.3.peg.3791"/>
<name>A0A0H4I4T3_9GAMM</name>
<dbReference type="CDD" id="cd13668">
    <property type="entry name" value="PBP2_TRAP_UehA_TeaA"/>
    <property type="match status" value="1"/>
</dbReference>
<sequence length="350" mass="39411">MKKLFVLLITLGISLGNVSTVQAETWKFASEEDKGDVQAIYAKKFADVIKQESDGDIKVRIYYYGQLGTENDIVELAANGTIQFVSVGTGHLGSYVPEVQALSLPYLLGTDEQVIREVLTSSKTIYGDLSEKFENVNLKLLSMLSEGEMVWGANKPIRSPEDFASQKIRTFTSTIPVETYKVFGATPTPLSWGEVYGSLQLGTIDGMVNPMYFIYNAKWHEVQTHLMFPGQQPYVATVSTNNDWFKSISPEKQLMIKKAVAEAEQAAFDYQIRINQESMDLILEERPSMTVVMLNEEERSRFETLAKELHETYYDVVENAYEDSEKDAAREGARNILQGLLKEVEEANKS</sequence>
<dbReference type="InterPro" id="IPR038404">
    <property type="entry name" value="TRAP_DctP_sf"/>
</dbReference>
<comment type="similarity">
    <text evidence="1">Belongs to the bacterial solute-binding protein 7 family.</text>
</comment>